<dbReference type="Proteomes" id="UP001193501">
    <property type="component" value="Unassembled WGS sequence"/>
</dbReference>
<dbReference type="SUPFAM" id="SSF52540">
    <property type="entry name" value="P-loop containing nucleoside triphosphate hydrolases"/>
    <property type="match status" value="1"/>
</dbReference>
<evidence type="ECO:0000313" key="4">
    <source>
        <dbReference type="Proteomes" id="UP001193501"/>
    </source>
</evidence>
<dbReference type="GO" id="GO:0016887">
    <property type="term" value="F:ATP hydrolysis activity"/>
    <property type="evidence" value="ECO:0007669"/>
    <property type="project" value="InterPro"/>
</dbReference>
<dbReference type="Pfam" id="PF13401">
    <property type="entry name" value="AAA_22"/>
    <property type="match status" value="1"/>
</dbReference>
<comment type="caution">
    <text evidence="3">The sequence shown here is derived from an EMBL/GenBank/DDBJ whole genome shotgun (WGS) entry which is preliminary data.</text>
</comment>
<dbReference type="PANTHER" id="PTHR35894">
    <property type="entry name" value="GENERAL SECRETION PATHWAY PROTEIN A-RELATED"/>
    <property type="match status" value="1"/>
</dbReference>
<dbReference type="InterPro" id="IPR049945">
    <property type="entry name" value="AAA_22"/>
</dbReference>
<accession>A0AAE4YBJ5</accession>
<reference evidence="3" key="1">
    <citation type="submission" date="2020-01" db="EMBL/GenBank/DDBJ databases">
        <authorList>
            <person name="Chen W.-M."/>
        </authorList>
    </citation>
    <scope>NUCLEOTIDE SEQUENCE</scope>
    <source>
        <strain evidence="3">CYK-10</strain>
    </source>
</reference>
<dbReference type="InterPro" id="IPR003593">
    <property type="entry name" value="AAA+_ATPase"/>
</dbReference>
<evidence type="ECO:0000313" key="3">
    <source>
        <dbReference type="EMBL" id="NBZ89667.1"/>
    </source>
</evidence>
<keyword evidence="4" id="KW-1185">Reference proteome</keyword>
<name>A0AAE4YBJ5_9RHOB</name>
<dbReference type="InterPro" id="IPR027417">
    <property type="entry name" value="P-loop_NTPase"/>
</dbReference>
<dbReference type="RefSeq" id="WP_168776466.1">
    <property type="nucleotide sequence ID" value="NZ_JAABNR010000029.1"/>
</dbReference>
<feature type="region of interest" description="Disordered" evidence="1">
    <location>
        <begin position="1"/>
        <end position="35"/>
    </location>
</feature>
<dbReference type="SMART" id="SM00382">
    <property type="entry name" value="AAA"/>
    <property type="match status" value="1"/>
</dbReference>
<dbReference type="InterPro" id="IPR052026">
    <property type="entry name" value="ExeA_AAA_ATPase_DNA-bind"/>
</dbReference>
<evidence type="ECO:0000256" key="1">
    <source>
        <dbReference type="SAM" id="MobiDB-lite"/>
    </source>
</evidence>
<organism evidence="3 4">
    <name type="scientific">Stagnihabitans tardus</name>
    <dbReference type="NCBI Taxonomy" id="2699202"/>
    <lineage>
        <taxon>Bacteria</taxon>
        <taxon>Pseudomonadati</taxon>
        <taxon>Pseudomonadota</taxon>
        <taxon>Alphaproteobacteria</taxon>
        <taxon>Rhodobacterales</taxon>
        <taxon>Paracoccaceae</taxon>
        <taxon>Stagnihabitans</taxon>
    </lineage>
</organism>
<dbReference type="AlphaFoldDB" id="A0AAE4YBJ5"/>
<protein>
    <submittedName>
        <fullName evidence="3">AAA family ATPase</fullName>
    </submittedName>
</protein>
<evidence type="ECO:0000259" key="2">
    <source>
        <dbReference type="SMART" id="SM00382"/>
    </source>
</evidence>
<feature type="domain" description="AAA+ ATPase" evidence="2">
    <location>
        <begin position="87"/>
        <end position="231"/>
    </location>
</feature>
<dbReference type="EMBL" id="JAABNR010000029">
    <property type="protein sequence ID" value="NBZ89667.1"/>
    <property type="molecule type" value="Genomic_DNA"/>
</dbReference>
<sequence>MVDRPQERPGQGGAAGLQSRTRGPERDAGLAPPDVPNTGAHLRQSFYAEHFGFHDHPFTLMPDPSMILWSRAYRRAFSVLEYGVISGSPITLLTGGIGCGKTTLLRELLTRLDETVTVALVSNAQGGRGELLQWVLNALGLGFDPAAGYVALFQTLRDFLVAEYAAGRRTLLIFDEAQNLSIESLEELRMLTNVNYGKDVVVQLVLTGQPELRDLVRSPRLEQLAQRIAVSYDLTPLDAPTTADFIRHRLTAAGGTGAEFDEGALAMIHRVSKGVPRLINQFCDISLLYAWTADQRQVGETLLAQVLEDNIFFAAQGLKEAAKELGASPDASDTSPSERNPA</sequence>
<proteinExistence type="predicted"/>
<dbReference type="PANTHER" id="PTHR35894:SF1">
    <property type="entry name" value="PHOSPHORIBULOKINASE _ URIDINE KINASE FAMILY"/>
    <property type="match status" value="1"/>
</dbReference>
<gene>
    <name evidence="3" type="ORF">GV832_18930</name>
</gene>
<dbReference type="Gene3D" id="3.40.50.300">
    <property type="entry name" value="P-loop containing nucleotide triphosphate hydrolases"/>
    <property type="match status" value="1"/>
</dbReference>